<dbReference type="HAMAP" id="MF_01894">
    <property type="entry name" value="Smc_prok"/>
    <property type="match status" value="1"/>
</dbReference>
<evidence type="ECO:0000256" key="1">
    <source>
        <dbReference type="ARBA" id="ARBA00004496"/>
    </source>
</evidence>
<dbReference type="Gene3D" id="1.20.1060.20">
    <property type="match status" value="1"/>
</dbReference>
<dbReference type="GO" id="GO:0016887">
    <property type="term" value="F:ATP hydrolysis activity"/>
    <property type="evidence" value="ECO:0007669"/>
    <property type="project" value="InterPro"/>
</dbReference>
<dbReference type="GO" id="GO:0005737">
    <property type="term" value="C:cytoplasm"/>
    <property type="evidence" value="ECO:0007669"/>
    <property type="project" value="UniProtKB-SubCell"/>
</dbReference>
<dbReference type="eggNOG" id="COG1196">
    <property type="taxonomic scope" value="Bacteria"/>
</dbReference>
<keyword evidence="2 7" id="KW-0963">Cytoplasm</keyword>
<dbReference type="Gene3D" id="3.40.50.300">
    <property type="entry name" value="P-loop containing nucleotide triphosphate hydrolases"/>
    <property type="match status" value="2"/>
</dbReference>
<dbReference type="Pfam" id="PF06470">
    <property type="entry name" value="SMC_hinge"/>
    <property type="match status" value="1"/>
</dbReference>
<feature type="compositionally biased region" description="Basic and acidic residues" evidence="8">
    <location>
        <begin position="840"/>
        <end position="850"/>
    </location>
</feature>
<organism evidence="10 11">
    <name type="scientific">Paucilactobacillus suebicus DSM 5007 = KCTC 3549</name>
    <dbReference type="NCBI Taxonomy" id="1423807"/>
    <lineage>
        <taxon>Bacteria</taxon>
        <taxon>Bacillati</taxon>
        <taxon>Bacillota</taxon>
        <taxon>Bacilli</taxon>
        <taxon>Lactobacillales</taxon>
        <taxon>Lactobacillaceae</taxon>
        <taxon>Paucilactobacillus</taxon>
    </lineage>
</organism>
<dbReference type="GO" id="GO:0005694">
    <property type="term" value="C:chromosome"/>
    <property type="evidence" value="ECO:0007669"/>
    <property type="project" value="InterPro"/>
</dbReference>
<protein>
    <recommendedName>
        <fullName evidence="7">Chromosome partition protein Smc</fullName>
    </recommendedName>
</protein>
<dbReference type="CDD" id="cd03278">
    <property type="entry name" value="ABC_SMC_barmotin"/>
    <property type="match status" value="1"/>
</dbReference>
<name>A0A0R1WC91_9LACO</name>
<feature type="coiled-coil region" evidence="7">
    <location>
        <begin position="658"/>
        <end position="685"/>
    </location>
</feature>
<comment type="subunit">
    <text evidence="7">Homodimer.</text>
</comment>
<dbReference type="AlphaFoldDB" id="A0A0R1WC91"/>
<dbReference type="Gene3D" id="1.10.287.1490">
    <property type="match status" value="1"/>
</dbReference>
<feature type="compositionally biased region" description="Polar residues" evidence="8">
    <location>
        <begin position="282"/>
        <end position="299"/>
    </location>
</feature>
<dbReference type="SUPFAM" id="SSF57997">
    <property type="entry name" value="Tropomyosin"/>
    <property type="match status" value="1"/>
</dbReference>
<dbReference type="InterPro" id="IPR011890">
    <property type="entry name" value="SMC_prok"/>
</dbReference>
<evidence type="ECO:0000256" key="8">
    <source>
        <dbReference type="SAM" id="MobiDB-lite"/>
    </source>
</evidence>
<dbReference type="FunFam" id="3.40.50.300:FF:000901">
    <property type="entry name" value="Chromosome partition protein Smc"/>
    <property type="match status" value="1"/>
</dbReference>
<dbReference type="InterPro" id="IPR027417">
    <property type="entry name" value="P-loop_NTPase"/>
</dbReference>
<dbReference type="PIRSF" id="PIRSF005719">
    <property type="entry name" value="SMC"/>
    <property type="match status" value="1"/>
</dbReference>
<keyword evidence="4 7" id="KW-0067">ATP-binding</keyword>
<evidence type="ECO:0000256" key="6">
    <source>
        <dbReference type="ARBA" id="ARBA00023125"/>
    </source>
</evidence>
<keyword evidence="6 7" id="KW-0238">DNA-binding</keyword>
<dbReference type="InterPro" id="IPR036277">
    <property type="entry name" value="SMC_hinge_sf"/>
</dbReference>
<feature type="binding site" evidence="7">
    <location>
        <begin position="10"/>
        <end position="17"/>
    </location>
    <ligand>
        <name>ATP</name>
        <dbReference type="ChEBI" id="CHEBI:30616"/>
    </ligand>
</feature>
<evidence type="ECO:0000256" key="7">
    <source>
        <dbReference type="HAMAP-Rule" id="MF_01894"/>
    </source>
</evidence>
<sequence length="1162" mass="131188">MPGMTGIVGPNGSGKSNIIEAIRWVMGEQSAKDLRGSKMTDVIFAGSDTRKPVNRAEVSITFDNQDHYLSSDYTEIKITRKLYRNGDSEYLLNGQECRLKDVLDLFMDSGLGRESFSIISQGRVEAIFNGKSTDRRAVIEEVAGVAKYKKNKTTAEKRLNDTTDNLHRVSDIISELETQLEPLAQQSSLAREYKDQKSQFDLLDRTKTVLNIEQYQRQKESIEKQQQSAKKMASQYEIQTAEANKKIDQLKQIQTELTNKKDQLQSALLTQTKQLADVKNTLNLTNERSSQQDSNLSQMKSRRDELVDQKTTVENQLRNVETQITEQLASIKSAKEELDQLSSMSAQQQADALNQKIEELQGQQVDQMQELTTVHNQKSYLTRNHEQSAKRQEEVGRQQATIKTRLSKLNQELTSKQESYGTESSKLDDLKQQLNGELSQQQKLKYGYDKVQKAWYQSLATVQSLEARINSLKSMETEYTGFYQGVRQVLQHRQMFQGLFGPVSELINVPTKFTTAVETVLGAQLQNLVVDNQSTGKQIIKYLVSQRAGRATILPIDTLANYSTNRSILSRVESLPGFQGLASDIVSTEDDKQVVLTHLLGNTIIADQLDNATAIARQTQHRFRIVTLDGQLINASGSMTGGANRQQRQGILSRQQEIEQLDNDLSSAKASSTQLEERVQKYEDASKTNSVTIDELRHSVAETNEQFQEVNGSVKLLTDQCNEAKRQLSALEYEINQDGDPHKSFDQQIADNDNQEKEIKDKIENIKQQITEAKNDLSTVQSTSSKRTQQLNDKKQWIAVAQEKVSHVKDDRQQLNEQLNDINNELDSIKRQTDIANQSIEERQSERKNAETQLKNLTEQQSETQSNLSQIDQQLTSQSSKLEEANVNADRLRELQQASLNELNDVNSQNMILESKIDQGLNRLSENYSMTFIEAKQNLSDKSLNEISSQLKLLKRGLDEIGPVNLGSIEEYERVNKRYSFLHDQQTDLLDAKKQLSDTMQEMDEEVKTRFNESFHQIATSFSHVFVQMFGGGQAKLVLTDPDDLLTTGVDIIAQPPGKKNQHMSLLSGGEKALTAITLLFAILEVRPVPFAILDETEAALDEANVNRFARYLSMYGSRGPQFIVVTHRKGTMMNANVLYGVTMQESGVSKMVSVSLEDVPV</sequence>
<dbReference type="PANTHER" id="PTHR43977">
    <property type="entry name" value="STRUCTURAL MAINTENANCE OF CHROMOSOMES PROTEIN 3"/>
    <property type="match status" value="1"/>
</dbReference>
<dbReference type="InterPro" id="IPR010935">
    <property type="entry name" value="SMC_hinge"/>
</dbReference>
<dbReference type="NCBIfam" id="TIGR02168">
    <property type="entry name" value="SMC_prok_B"/>
    <property type="match status" value="1"/>
</dbReference>
<accession>A0A0R1WC91</accession>
<evidence type="ECO:0000256" key="5">
    <source>
        <dbReference type="ARBA" id="ARBA00023054"/>
    </source>
</evidence>
<feature type="domain" description="SMC hinge" evidence="9">
    <location>
        <begin position="497"/>
        <end position="616"/>
    </location>
</feature>
<dbReference type="Pfam" id="PF02463">
    <property type="entry name" value="SMC_N"/>
    <property type="match status" value="1"/>
</dbReference>
<dbReference type="GO" id="GO:0005524">
    <property type="term" value="F:ATP binding"/>
    <property type="evidence" value="ECO:0007669"/>
    <property type="project" value="UniProtKB-UniRule"/>
</dbReference>
<dbReference type="GO" id="GO:0006260">
    <property type="term" value="P:DNA replication"/>
    <property type="evidence" value="ECO:0007669"/>
    <property type="project" value="UniProtKB-UniRule"/>
</dbReference>
<feature type="coiled-coil region" evidence="7">
    <location>
        <begin position="205"/>
        <end position="270"/>
    </location>
</feature>
<dbReference type="EMBL" id="AZGF01000003">
    <property type="protein sequence ID" value="KRM13145.1"/>
    <property type="molecule type" value="Genomic_DNA"/>
</dbReference>
<feature type="compositionally biased region" description="Polar residues" evidence="8">
    <location>
        <begin position="851"/>
        <end position="880"/>
    </location>
</feature>
<evidence type="ECO:0000256" key="3">
    <source>
        <dbReference type="ARBA" id="ARBA00022741"/>
    </source>
</evidence>
<dbReference type="GO" id="GO:0007062">
    <property type="term" value="P:sister chromatid cohesion"/>
    <property type="evidence" value="ECO:0007669"/>
    <property type="project" value="InterPro"/>
</dbReference>
<dbReference type="STRING" id="1423807.FD16_GL001289"/>
<evidence type="ECO:0000256" key="2">
    <source>
        <dbReference type="ARBA" id="ARBA00022490"/>
    </source>
</evidence>
<gene>
    <name evidence="7" type="primary">smc</name>
    <name evidence="10" type="ORF">FD16_GL001289</name>
</gene>
<keyword evidence="3 7" id="KW-0547">Nucleotide-binding</keyword>
<dbReference type="SMART" id="SM00968">
    <property type="entry name" value="SMC_hinge"/>
    <property type="match status" value="1"/>
</dbReference>
<dbReference type="GO" id="GO:0030261">
    <property type="term" value="P:chromosome condensation"/>
    <property type="evidence" value="ECO:0007669"/>
    <property type="project" value="InterPro"/>
</dbReference>
<proteinExistence type="inferred from homology"/>
<dbReference type="PATRIC" id="fig|1423807.3.peg.1316"/>
<comment type="domain">
    <text evidence="7">Contains large globular domains required for ATP hydrolysis at each terminus and a third globular domain forming a flexible hinge near the middle of the molecule. These domains are separated by coiled-coil structures.</text>
</comment>
<evidence type="ECO:0000259" key="9">
    <source>
        <dbReference type="SMART" id="SM00968"/>
    </source>
</evidence>
<dbReference type="Proteomes" id="UP000051820">
    <property type="component" value="Unassembled WGS sequence"/>
</dbReference>
<evidence type="ECO:0000256" key="4">
    <source>
        <dbReference type="ARBA" id="ARBA00022840"/>
    </source>
</evidence>
<keyword evidence="11" id="KW-1185">Reference proteome</keyword>
<dbReference type="Gene3D" id="3.30.70.1620">
    <property type="match status" value="1"/>
</dbReference>
<reference evidence="10 11" key="1">
    <citation type="journal article" date="2015" name="Genome Announc.">
        <title>Expanding the biotechnology potential of lactobacilli through comparative genomics of 213 strains and associated genera.</title>
        <authorList>
            <person name="Sun Z."/>
            <person name="Harris H.M."/>
            <person name="McCann A."/>
            <person name="Guo C."/>
            <person name="Argimon S."/>
            <person name="Zhang W."/>
            <person name="Yang X."/>
            <person name="Jeffery I.B."/>
            <person name="Cooney J.C."/>
            <person name="Kagawa T.F."/>
            <person name="Liu W."/>
            <person name="Song Y."/>
            <person name="Salvetti E."/>
            <person name="Wrobel A."/>
            <person name="Rasinkangas P."/>
            <person name="Parkhill J."/>
            <person name="Rea M.C."/>
            <person name="O'Sullivan O."/>
            <person name="Ritari J."/>
            <person name="Douillard F.P."/>
            <person name="Paul Ross R."/>
            <person name="Yang R."/>
            <person name="Briner A.E."/>
            <person name="Felis G.E."/>
            <person name="de Vos W.M."/>
            <person name="Barrangou R."/>
            <person name="Klaenhammer T.R."/>
            <person name="Caufield P.W."/>
            <person name="Cui Y."/>
            <person name="Zhang H."/>
            <person name="O'Toole P.W."/>
        </authorList>
    </citation>
    <scope>NUCLEOTIDE SEQUENCE [LARGE SCALE GENOMIC DNA]</scope>
    <source>
        <strain evidence="10 11">DSM 5007</strain>
    </source>
</reference>
<dbReference type="GO" id="GO:0007059">
    <property type="term" value="P:chromosome segregation"/>
    <property type="evidence" value="ECO:0007669"/>
    <property type="project" value="UniProtKB-UniRule"/>
</dbReference>
<dbReference type="SUPFAM" id="SSF52540">
    <property type="entry name" value="P-loop containing nucleoside triphosphate hydrolases"/>
    <property type="match status" value="2"/>
</dbReference>
<comment type="subcellular location">
    <subcellularLocation>
        <location evidence="1 7">Cytoplasm</location>
    </subcellularLocation>
</comment>
<dbReference type="InterPro" id="IPR003395">
    <property type="entry name" value="RecF/RecN/SMC_N"/>
</dbReference>
<keyword evidence="5 7" id="KW-0175">Coiled coil</keyword>
<evidence type="ECO:0000313" key="11">
    <source>
        <dbReference type="Proteomes" id="UP000051820"/>
    </source>
</evidence>
<feature type="coiled-coil region" evidence="7">
    <location>
        <begin position="145"/>
        <end position="179"/>
    </location>
</feature>
<feature type="region of interest" description="Disordered" evidence="8">
    <location>
        <begin position="839"/>
        <end position="882"/>
    </location>
</feature>
<comment type="similarity">
    <text evidence="7">Belongs to the SMC family.</text>
</comment>
<feature type="region of interest" description="Disordered" evidence="8">
    <location>
        <begin position="282"/>
        <end position="308"/>
    </location>
</feature>
<evidence type="ECO:0000313" key="10">
    <source>
        <dbReference type="EMBL" id="KRM13145.1"/>
    </source>
</evidence>
<dbReference type="InterPro" id="IPR024704">
    <property type="entry name" value="SMC"/>
</dbReference>
<comment type="caution">
    <text evidence="10">The sequence shown here is derived from an EMBL/GenBank/DDBJ whole genome shotgun (WGS) entry which is preliminary data.</text>
</comment>
<comment type="function">
    <text evidence="7">Required for chromosome condensation and partitioning.</text>
</comment>
<dbReference type="SUPFAM" id="SSF75553">
    <property type="entry name" value="Smc hinge domain"/>
    <property type="match status" value="1"/>
</dbReference>
<dbReference type="GO" id="GO:0003677">
    <property type="term" value="F:DNA binding"/>
    <property type="evidence" value="ECO:0007669"/>
    <property type="project" value="UniProtKB-UniRule"/>
</dbReference>